<evidence type="ECO:0000259" key="8">
    <source>
        <dbReference type="Pfam" id="PF06808"/>
    </source>
</evidence>
<keyword evidence="7" id="KW-0813">Transport</keyword>
<comment type="subcellular location">
    <subcellularLocation>
        <location evidence="1 7">Cell inner membrane</location>
        <topology evidence="1 7">Multi-pass membrane protein</topology>
    </subcellularLocation>
</comment>
<dbReference type="InterPro" id="IPR004681">
    <property type="entry name" value="TRAP_DctM"/>
</dbReference>
<feature type="transmembrane region" description="Helical" evidence="7">
    <location>
        <begin position="170"/>
        <end position="195"/>
    </location>
</feature>
<gene>
    <name evidence="9" type="ORF">NJQ99_07740</name>
</gene>
<comment type="caution">
    <text evidence="9">The sequence shown here is derived from an EMBL/GenBank/DDBJ whole genome shotgun (WGS) entry which is preliminary data.</text>
</comment>
<dbReference type="InterPro" id="IPR010656">
    <property type="entry name" value="DctM"/>
</dbReference>
<dbReference type="GO" id="GO:0005886">
    <property type="term" value="C:plasma membrane"/>
    <property type="evidence" value="ECO:0007669"/>
    <property type="project" value="UniProtKB-SubCell"/>
</dbReference>
<dbReference type="RefSeq" id="WP_269332259.1">
    <property type="nucleotide sequence ID" value="NZ_JAMZFT010000002.1"/>
</dbReference>
<name>A0A9J6PAX5_9PROT</name>
<feature type="transmembrane region" description="Helical" evidence="7">
    <location>
        <begin position="96"/>
        <end position="120"/>
    </location>
</feature>
<evidence type="ECO:0000313" key="9">
    <source>
        <dbReference type="EMBL" id="MCP1336293.1"/>
    </source>
</evidence>
<feature type="transmembrane region" description="Helical" evidence="7">
    <location>
        <begin position="141"/>
        <end position="164"/>
    </location>
</feature>
<dbReference type="NCBIfam" id="TIGR00786">
    <property type="entry name" value="dctM"/>
    <property type="match status" value="1"/>
</dbReference>
<comment type="similarity">
    <text evidence="7">Belongs to the TRAP transporter large permease family.</text>
</comment>
<proteinExistence type="inferred from homology"/>
<evidence type="ECO:0000256" key="6">
    <source>
        <dbReference type="ARBA" id="ARBA00023136"/>
    </source>
</evidence>
<keyword evidence="10" id="KW-1185">Reference proteome</keyword>
<feature type="transmembrane region" description="Helical" evidence="7">
    <location>
        <begin position="337"/>
        <end position="354"/>
    </location>
</feature>
<evidence type="ECO:0000256" key="1">
    <source>
        <dbReference type="ARBA" id="ARBA00004429"/>
    </source>
</evidence>
<dbReference type="Pfam" id="PF06808">
    <property type="entry name" value="DctM"/>
    <property type="match status" value="1"/>
</dbReference>
<evidence type="ECO:0000256" key="2">
    <source>
        <dbReference type="ARBA" id="ARBA00022475"/>
    </source>
</evidence>
<dbReference type="Proteomes" id="UP001055804">
    <property type="component" value="Unassembled WGS sequence"/>
</dbReference>
<feature type="transmembrane region" description="Helical" evidence="7">
    <location>
        <begin position="245"/>
        <end position="261"/>
    </location>
</feature>
<comment type="subunit">
    <text evidence="7">The complex comprises the extracytoplasmic solute receptor protein and the two transmembrane proteins.</text>
</comment>
<dbReference type="PIRSF" id="PIRSF006066">
    <property type="entry name" value="HI0050"/>
    <property type="match status" value="1"/>
</dbReference>
<keyword evidence="4 7" id="KW-0812">Transmembrane</keyword>
<evidence type="ECO:0000313" key="10">
    <source>
        <dbReference type="Proteomes" id="UP001055804"/>
    </source>
</evidence>
<keyword evidence="2" id="KW-1003">Cell membrane</keyword>
<feature type="transmembrane region" description="Helical" evidence="7">
    <location>
        <begin position="282"/>
        <end position="301"/>
    </location>
</feature>
<reference evidence="9" key="1">
    <citation type="submission" date="2022-06" db="EMBL/GenBank/DDBJ databases">
        <title>Isolation and Genomics of Futiania mangrovii gen. nov., sp. nov., a Rare and Metabolically-versatile member in the Class Alphaproteobacteria.</title>
        <authorList>
            <person name="Liu L."/>
            <person name="Huang W.-C."/>
            <person name="Pan J."/>
            <person name="Li J."/>
            <person name="Huang Y."/>
            <person name="Du H."/>
            <person name="Liu Y."/>
            <person name="Li M."/>
        </authorList>
    </citation>
    <scope>NUCLEOTIDE SEQUENCE</scope>
    <source>
        <strain evidence="9">FT118</strain>
    </source>
</reference>
<feature type="transmembrane region" description="Helical" evidence="7">
    <location>
        <begin position="57"/>
        <end position="76"/>
    </location>
</feature>
<protein>
    <recommendedName>
        <fullName evidence="7">TRAP transporter large permease protein</fullName>
    </recommendedName>
</protein>
<dbReference type="EMBL" id="JAMZFT010000002">
    <property type="protein sequence ID" value="MCP1336293.1"/>
    <property type="molecule type" value="Genomic_DNA"/>
</dbReference>
<dbReference type="PANTHER" id="PTHR33362">
    <property type="entry name" value="SIALIC ACID TRAP TRANSPORTER PERMEASE PROTEIN SIAT-RELATED"/>
    <property type="match status" value="1"/>
</dbReference>
<evidence type="ECO:0000256" key="4">
    <source>
        <dbReference type="ARBA" id="ARBA00022692"/>
    </source>
</evidence>
<feature type="transmembrane region" description="Helical" evidence="7">
    <location>
        <begin position="360"/>
        <end position="384"/>
    </location>
</feature>
<organism evidence="9 10">
    <name type="scientific">Futiania mangrovi</name>
    <dbReference type="NCBI Taxonomy" id="2959716"/>
    <lineage>
        <taxon>Bacteria</taxon>
        <taxon>Pseudomonadati</taxon>
        <taxon>Pseudomonadota</taxon>
        <taxon>Alphaproteobacteria</taxon>
        <taxon>Futianiales</taxon>
        <taxon>Futianiaceae</taxon>
        <taxon>Futiania</taxon>
    </lineage>
</organism>
<feature type="transmembrane region" description="Helical" evidence="7">
    <location>
        <begin position="307"/>
        <end position="330"/>
    </location>
</feature>
<keyword evidence="5 7" id="KW-1133">Transmembrane helix</keyword>
<dbReference type="GO" id="GO:0022857">
    <property type="term" value="F:transmembrane transporter activity"/>
    <property type="evidence" value="ECO:0007669"/>
    <property type="project" value="UniProtKB-UniRule"/>
</dbReference>
<dbReference type="AlphaFoldDB" id="A0A9J6PAX5"/>
<accession>A0A9J6PAX5</accession>
<evidence type="ECO:0000256" key="3">
    <source>
        <dbReference type="ARBA" id="ARBA00022519"/>
    </source>
</evidence>
<comment type="function">
    <text evidence="7">Part of the tripartite ATP-independent periplasmic (TRAP) transport system.</text>
</comment>
<sequence>MLVAGILLLLFALLLFAVPVSFAMLIAGMVGLYAVGGIYPLIGVLKAGPYEHVASYTLSTLPMFILMAELMGASNITRDLFRATNSWVGHLRGGLAYAAVSGGVLLAAVCGSSSAAAATLSSAIHPEMRRYGYSSSFSTGALAAVGTLAIMIPPSIALVLYGILTETSVGKLLIAGLIPGLLTAVAFVITIQFVIRMRPDHVAESMPRMPMEERVRASLPALPMFVLLTAMIVLIYTGIVTPTEVGALGALCAMLIALAMGRMGRENLSRALVRATRSSAMILGIIAFSAVFAVFLTLSGAPQKTLLLVEAAGLGPFPVLLLVLAVLLVLGVFLDQIAILIITMPLIFPLLTGLGYDPIWLGVIVVKTAEIGLITPPVGLNLFIVSGTAKVPVGTVARGVAPFVLAELVVLAILVALPELSLWLPQLSNISGG</sequence>
<keyword evidence="3 7" id="KW-0997">Cell inner membrane</keyword>
<feature type="domain" description="TRAP C4-dicarboxylate transport system permease DctM subunit" evidence="8">
    <location>
        <begin position="7"/>
        <end position="420"/>
    </location>
</feature>
<feature type="transmembrane region" description="Helical" evidence="7">
    <location>
        <begin position="215"/>
        <end position="239"/>
    </location>
</feature>
<evidence type="ECO:0000256" key="7">
    <source>
        <dbReference type="RuleBase" id="RU369079"/>
    </source>
</evidence>
<feature type="transmembrane region" description="Helical" evidence="7">
    <location>
        <begin position="396"/>
        <end position="417"/>
    </location>
</feature>
<keyword evidence="6 7" id="KW-0472">Membrane</keyword>
<evidence type="ECO:0000256" key="5">
    <source>
        <dbReference type="ARBA" id="ARBA00022989"/>
    </source>
</evidence>
<feature type="transmembrane region" description="Helical" evidence="7">
    <location>
        <begin position="27"/>
        <end position="45"/>
    </location>
</feature>
<dbReference type="PANTHER" id="PTHR33362:SF5">
    <property type="entry name" value="C4-DICARBOXYLATE TRAP TRANSPORTER LARGE PERMEASE PROTEIN DCTM"/>
    <property type="match status" value="1"/>
</dbReference>